<evidence type="ECO:0000313" key="8">
    <source>
        <dbReference type="EMBL" id="ODV78651.1"/>
    </source>
</evidence>
<dbReference type="FunFam" id="3.20.20.100:FF:000007">
    <property type="entry name" value="NAD(P)H-dependent D-xylose reductase xyl1"/>
    <property type="match status" value="1"/>
</dbReference>
<dbReference type="GO" id="GO:0042843">
    <property type="term" value="P:D-xylose catabolic process"/>
    <property type="evidence" value="ECO:0007669"/>
    <property type="project" value="EnsemblFungi"/>
</dbReference>
<comment type="similarity">
    <text evidence="1">Belongs to the aldo/keto reductase family.</text>
</comment>
<dbReference type="GO" id="GO:0032866">
    <property type="term" value="F:D-xylose reductase (NADPH) activity"/>
    <property type="evidence" value="ECO:0007669"/>
    <property type="project" value="EnsemblFungi"/>
</dbReference>
<feature type="binding site" evidence="5">
    <location>
        <position position="109"/>
    </location>
    <ligand>
        <name>substrate</name>
    </ligand>
</feature>
<feature type="domain" description="NADP-dependent oxidoreductase" evidence="7">
    <location>
        <begin position="19"/>
        <end position="298"/>
    </location>
</feature>
<proteinExistence type="inferred from homology"/>
<evidence type="ECO:0000256" key="2">
    <source>
        <dbReference type="ARBA" id="ARBA00023002"/>
    </source>
</evidence>
<feature type="active site" description="Proton donor" evidence="4">
    <location>
        <position position="47"/>
    </location>
</feature>
<reference evidence="9" key="1">
    <citation type="submission" date="2016-05" db="EMBL/GenBank/DDBJ databases">
        <title>Comparative genomics of biotechnologically important yeasts.</title>
        <authorList>
            <consortium name="DOE Joint Genome Institute"/>
            <person name="Riley R."/>
            <person name="Haridas S."/>
            <person name="Wolfe K.H."/>
            <person name="Lopes M.R."/>
            <person name="Hittinger C.T."/>
            <person name="Goker M."/>
            <person name="Salamov A."/>
            <person name="Wisecaver J."/>
            <person name="Long T.M."/>
            <person name="Aerts A.L."/>
            <person name="Barry K."/>
            <person name="Choi C."/>
            <person name="Clum A."/>
            <person name="Coughlan A.Y."/>
            <person name="Deshpande S."/>
            <person name="Douglass A.P."/>
            <person name="Hanson S.J."/>
            <person name="Klenk H.-P."/>
            <person name="Labutti K."/>
            <person name="Lapidus A."/>
            <person name="Lindquist E."/>
            <person name="Lipzen A."/>
            <person name="Meier-Kolthoff J.P."/>
            <person name="Ohm R.A."/>
            <person name="Otillar R.P."/>
            <person name="Pangilinan J."/>
            <person name="Peng Y."/>
            <person name="Rokas A."/>
            <person name="Rosa C.A."/>
            <person name="Scheuner C."/>
            <person name="Sibirny A.A."/>
            <person name="Slot J.C."/>
            <person name="Stielow J.B."/>
            <person name="Sun H."/>
            <person name="Kurtzman C.P."/>
            <person name="Blackwell M."/>
            <person name="Grigoriev I.V."/>
            <person name="Jeffries T.W."/>
        </authorList>
    </citation>
    <scope>NUCLEOTIDE SEQUENCE [LARGE SCALE GENOMIC DNA]</scope>
    <source>
        <strain evidence="9">NRRL Y-17324</strain>
    </source>
</reference>
<evidence type="ECO:0000256" key="5">
    <source>
        <dbReference type="PIRSR" id="PIRSR000097-2"/>
    </source>
</evidence>
<dbReference type="GO" id="GO:0003729">
    <property type="term" value="F:mRNA binding"/>
    <property type="evidence" value="ECO:0007669"/>
    <property type="project" value="EnsemblFungi"/>
</dbReference>
<dbReference type="Pfam" id="PF00248">
    <property type="entry name" value="Aldo_ket_red"/>
    <property type="match status" value="1"/>
</dbReference>
<dbReference type="PANTHER" id="PTHR11732">
    <property type="entry name" value="ALDO/KETO REDUCTASE"/>
    <property type="match status" value="1"/>
</dbReference>
<dbReference type="GO" id="GO:0071470">
    <property type="term" value="P:cellular response to osmotic stress"/>
    <property type="evidence" value="ECO:0007669"/>
    <property type="project" value="EnsemblFungi"/>
</dbReference>
<dbReference type="PROSITE" id="PS00062">
    <property type="entry name" value="ALDOKETO_REDUCTASE_2"/>
    <property type="match status" value="1"/>
</dbReference>
<dbReference type="EMBL" id="KV453913">
    <property type="protein sequence ID" value="ODV78651.1"/>
    <property type="molecule type" value="Genomic_DNA"/>
</dbReference>
<organism evidence="8 9">
    <name type="scientific">Suhomyces tanzawaensis NRRL Y-17324</name>
    <dbReference type="NCBI Taxonomy" id="984487"/>
    <lineage>
        <taxon>Eukaryota</taxon>
        <taxon>Fungi</taxon>
        <taxon>Dikarya</taxon>
        <taxon>Ascomycota</taxon>
        <taxon>Saccharomycotina</taxon>
        <taxon>Pichiomycetes</taxon>
        <taxon>Debaryomycetaceae</taxon>
        <taxon>Suhomyces</taxon>
    </lineage>
</organism>
<dbReference type="InterPro" id="IPR023210">
    <property type="entry name" value="NADP_OxRdtase_dom"/>
</dbReference>
<keyword evidence="2" id="KW-0560">Oxidoreductase</keyword>
<dbReference type="Gene3D" id="3.20.20.100">
    <property type="entry name" value="NADP-dependent oxidoreductase domain"/>
    <property type="match status" value="1"/>
</dbReference>
<dbReference type="SUPFAM" id="SSF51430">
    <property type="entry name" value="NAD(P)-linked oxidoreductase"/>
    <property type="match status" value="1"/>
</dbReference>
<dbReference type="AlphaFoldDB" id="A0A1E4SGL2"/>
<sequence>MTTKLNTGYEMPLAGFGCWKLPNDVAADQIYNAIKVGYRLFDNASDYGNEKEIGDGIRRAIADGLVTRDELFITSKLWNVYHNPANVEKALDRTLNDLGLDYVDLYLIHFPYSFKFLEFDAQYPGGLHEAGHDSVQYENFTNLQTWTAMEKMVEAGKARSIGVSNFDAMLIYDLMRGCKIKPAVLQFEHHPYLQQKRLVKFCKRFGIKMTAYSSFGGQSYVELDSKLATSTPTLFEHETILRIAKAHGKNTSQVLLRWATQRDIAVIPKSSNPGRLHDNLHINDFDLTEQDLEDIANMDINLRFNDPYEWDEIPAFE</sequence>
<evidence type="ECO:0000313" key="9">
    <source>
        <dbReference type="Proteomes" id="UP000094285"/>
    </source>
</evidence>
<accession>A0A1E4SGL2</accession>
<dbReference type="GO" id="GO:0019388">
    <property type="term" value="P:galactose catabolic process"/>
    <property type="evidence" value="ECO:0007669"/>
    <property type="project" value="EnsemblFungi"/>
</dbReference>
<dbReference type="PRINTS" id="PR00069">
    <property type="entry name" value="ALDKETRDTASE"/>
</dbReference>
<evidence type="ECO:0000256" key="3">
    <source>
        <dbReference type="ARBA" id="ARBA00023277"/>
    </source>
</evidence>
<evidence type="ECO:0000256" key="6">
    <source>
        <dbReference type="PIRSR" id="PIRSR000097-3"/>
    </source>
</evidence>
<evidence type="ECO:0000256" key="1">
    <source>
        <dbReference type="ARBA" id="ARBA00007905"/>
    </source>
</evidence>
<keyword evidence="9" id="KW-1185">Reference proteome</keyword>
<dbReference type="GO" id="GO:0034599">
    <property type="term" value="P:cellular response to oxidative stress"/>
    <property type="evidence" value="ECO:0007669"/>
    <property type="project" value="EnsemblFungi"/>
</dbReference>
<gene>
    <name evidence="8" type="ORF">CANTADRAFT_90963</name>
</gene>
<feature type="site" description="Lowers pKa of active site Tyr" evidence="6">
    <location>
        <position position="76"/>
    </location>
</feature>
<dbReference type="GeneID" id="30985890"/>
<keyword evidence="3" id="KW-0119">Carbohydrate metabolism</keyword>
<evidence type="ECO:0000259" key="7">
    <source>
        <dbReference type="Pfam" id="PF00248"/>
    </source>
</evidence>
<dbReference type="InterPro" id="IPR020471">
    <property type="entry name" value="AKR"/>
</dbReference>
<dbReference type="RefSeq" id="XP_020063773.1">
    <property type="nucleotide sequence ID" value="XM_020211754.1"/>
</dbReference>
<evidence type="ECO:0000256" key="4">
    <source>
        <dbReference type="PIRSR" id="PIRSR000097-1"/>
    </source>
</evidence>
<dbReference type="OrthoDB" id="416253at2759"/>
<name>A0A1E4SGL2_9ASCO</name>
<dbReference type="InterPro" id="IPR018170">
    <property type="entry name" value="Aldo/ket_reductase_CS"/>
</dbReference>
<dbReference type="Proteomes" id="UP000094285">
    <property type="component" value="Unassembled WGS sequence"/>
</dbReference>
<dbReference type="STRING" id="984487.A0A1E4SGL2"/>
<dbReference type="InterPro" id="IPR036812">
    <property type="entry name" value="NAD(P)_OxRdtase_dom_sf"/>
</dbReference>
<dbReference type="GO" id="GO:0019568">
    <property type="term" value="P:arabinose catabolic process"/>
    <property type="evidence" value="ECO:0007669"/>
    <property type="project" value="EnsemblFungi"/>
</dbReference>
<protein>
    <submittedName>
        <fullName evidence="8">Aldo/keto reductase</fullName>
    </submittedName>
</protein>
<dbReference type="PIRSF" id="PIRSF000097">
    <property type="entry name" value="AKR"/>
    <property type="match status" value="1"/>
</dbReference>